<evidence type="ECO:0000256" key="2">
    <source>
        <dbReference type="ARBA" id="ARBA00022801"/>
    </source>
</evidence>
<dbReference type="PANTHER" id="PTHR46470:SF2">
    <property type="entry name" value="GLYCERALDEHYDE 3-PHOSPHATE PHOSPHATASE"/>
    <property type="match status" value="1"/>
</dbReference>
<dbReference type="AlphaFoldDB" id="A0A2H0V2Q9"/>
<organism evidence="4 5">
    <name type="scientific">Candidatus Falkowbacteria bacterium CG10_big_fil_rev_8_21_14_0_10_44_15</name>
    <dbReference type="NCBI Taxonomy" id="1974569"/>
    <lineage>
        <taxon>Bacteria</taxon>
        <taxon>Candidatus Falkowiibacteriota</taxon>
    </lineage>
</organism>
<name>A0A2H0V2Q9_9BACT</name>
<dbReference type="SUPFAM" id="SSF56784">
    <property type="entry name" value="HAD-like"/>
    <property type="match status" value="1"/>
</dbReference>
<reference evidence="5" key="1">
    <citation type="submission" date="2017-09" db="EMBL/GenBank/DDBJ databases">
        <title>Depth-based differentiation of microbial function through sediment-hosted aquifers and enrichment of novel symbionts in the deep terrestrial subsurface.</title>
        <authorList>
            <person name="Probst A.J."/>
            <person name="Ladd B."/>
            <person name="Jarett J.K."/>
            <person name="Geller-Mcgrath D.E."/>
            <person name="Sieber C.M.K."/>
            <person name="Emerson J.B."/>
            <person name="Anantharaman K."/>
            <person name="Thomas B.C."/>
            <person name="Malmstrom R."/>
            <person name="Stieglmeier M."/>
            <person name="Klingl A."/>
            <person name="Woyke T."/>
            <person name="Ryan C.M."/>
            <person name="Banfield J.F."/>
        </authorList>
    </citation>
    <scope>NUCLEOTIDE SEQUENCE [LARGE SCALE GENOMIC DNA]</scope>
</reference>
<evidence type="ECO:0000256" key="1">
    <source>
        <dbReference type="ARBA" id="ARBA00022723"/>
    </source>
</evidence>
<gene>
    <name evidence="4" type="ORF">COU01_00350</name>
</gene>
<protein>
    <recommendedName>
        <fullName evidence="6">HAD family hydrolase</fullName>
    </recommendedName>
</protein>
<proteinExistence type="predicted"/>
<dbReference type="PANTHER" id="PTHR46470">
    <property type="entry name" value="N-ACYLNEURAMINATE-9-PHOSPHATASE"/>
    <property type="match status" value="1"/>
</dbReference>
<dbReference type="InterPro" id="IPR023214">
    <property type="entry name" value="HAD_sf"/>
</dbReference>
<dbReference type="SFLD" id="SFLDG01129">
    <property type="entry name" value="C1.5:_HAD__Beta-PGM__Phosphata"/>
    <property type="match status" value="1"/>
</dbReference>
<dbReference type="GO" id="GO:0016791">
    <property type="term" value="F:phosphatase activity"/>
    <property type="evidence" value="ECO:0007669"/>
    <property type="project" value="TreeGrafter"/>
</dbReference>
<evidence type="ECO:0000313" key="4">
    <source>
        <dbReference type="EMBL" id="PIR92709.1"/>
    </source>
</evidence>
<dbReference type="Gene3D" id="3.40.50.1000">
    <property type="entry name" value="HAD superfamily/HAD-like"/>
    <property type="match status" value="1"/>
</dbReference>
<dbReference type="GO" id="GO:0046872">
    <property type="term" value="F:metal ion binding"/>
    <property type="evidence" value="ECO:0007669"/>
    <property type="project" value="UniProtKB-KW"/>
</dbReference>
<dbReference type="InterPro" id="IPR036412">
    <property type="entry name" value="HAD-like_sf"/>
</dbReference>
<dbReference type="Pfam" id="PF00702">
    <property type="entry name" value="Hydrolase"/>
    <property type="match status" value="1"/>
</dbReference>
<dbReference type="Proteomes" id="UP000228510">
    <property type="component" value="Unassembled WGS sequence"/>
</dbReference>
<keyword evidence="2" id="KW-0378">Hydrolase</keyword>
<dbReference type="EMBL" id="PFAT01000003">
    <property type="protein sequence ID" value="PIR92709.1"/>
    <property type="molecule type" value="Genomic_DNA"/>
</dbReference>
<evidence type="ECO:0000256" key="3">
    <source>
        <dbReference type="ARBA" id="ARBA00022842"/>
    </source>
</evidence>
<dbReference type="InterPro" id="IPR051400">
    <property type="entry name" value="HAD-like_hydrolase"/>
</dbReference>
<keyword evidence="1" id="KW-0479">Metal-binding</keyword>
<dbReference type="PROSITE" id="PS01228">
    <property type="entry name" value="COF_1"/>
    <property type="match status" value="1"/>
</dbReference>
<accession>A0A2H0V2Q9</accession>
<evidence type="ECO:0008006" key="6">
    <source>
        <dbReference type="Google" id="ProtNLM"/>
    </source>
</evidence>
<evidence type="ECO:0000313" key="5">
    <source>
        <dbReference type="Proteomes" id="UP000228510"/>
    </source>
</evidence>
<keyword evidence="3" id="KW-0460">Magnesium</keyword>
<dbReference type="Gene3D" id="1.10.150.520">
    <property type="match status" value="1"/>
</dbReference>
<dbReference type="SFLD" id="SFLDS00003">
    <property type="entry name" value="Haloacid_Dehalogenase"/>
    <property type="match status" value="1"/>
</dbReference>
<sequence>MNRNKKKKLIIFDMDGTLYAFKEGSFAKSALKKQVLENAKNYIANVLKKSTTEAENILMGIEKKYGESISIAMEKEFGINRYDYFNIVWNIPAERFIDYNPELKTFLLNIAQEYDYVLVSDAPSVWVNNVLQMLDIRDMFQGKIYAGEGDRRKGLYNKFQYNIASKFGCKSADCVVVGDQENTDIIPAKQNGMRTILVSDKTESSVADCKIKDIFNLKETLEYIFFRPN</sequence>
<comment type="caution">
    <text evidence="4">The sequence shown here is derived from an EMBL/GenBank/DDBJ whole genome shotgun (WGS) entry which is preliminary data.</text>
</comment>